<evidence type="ECO:0000313" key="3">
    <source>
        <dbReference type="Proteomes" id="UP001159427"/>
    </source>
</evidence>
<comment type="caution">
    <text evidence="2">The sequence shown here is derived from an EMBL/GenBank/DDBJ whole genome shotgun (WGS) entry which is preliminary data.</text>
</comment>
<organism evidence="2 3">
    <name type="scientific">Porites evermanni</name>
    <dbReference type="NCBI Taxonomy" id="104178"/>
    <lineage>
        <taxon>Eukaryota</taxon>
        <taxon>Metazoa</taxon>
        <taxon>Cnidaria</taxon>
        <taxon>Anthozoa</taxon>
        <taxon>Hexacorallia</taxon>
        <taxon>Scleractinia</taxon>
        <taxon>Fungiina</taxon>
        <taxon>Poritidae</taxon>
        <taxon>Porites</taxon>
    </lineage>
</organism>
<name>A0ABN8T4P4_9CNID</name>
<feature type="compositionally biased region" description="Low complexity" evidence="1">
    <location>
        <begin position="47"/>
        <end position="58"/>
    </location>
</feature>
<feature type="region of interest" description="Disordered" evidence="1">
    <location>
        <begin position="64"/>
        <end position="83"/>
    </location>
</feature>
<gene>
    <name evidence="2" type="ORF">PEVE_00040528</name>
</gene>
<protein>
    <submittedName>
        <fullName evidence="2">Uncharacterized protein</fullName>
    </submittedName>
</protein>
<feature type="non-terminal residue" evidence="2">
    <location>
        <position position="1"/>
    </location>
</feature>
<keyword evidence="3" id="KW-1185">Reference proteome</keyword>
<feature type="non-terminal residue" evidence="2">
    <location>
        <position position="101"/>
    </location>
</feature>
<dbReference type="Proteomes" id="UP001159427">
    <property type="component" value="Unassembled WGS sequence"/>
</dbReference>
<accession>A0ABN8T4P4</accession>
<evidence type="ECO:0000256" key="1">
    <source>
        <dbReference type="SAM" id="MobiDB-lite"/>
    </source>
</evidence>
<proteinExistence type="predicted"/>
<reference evidence="2 3" key="1">
    <citation type="submission" date="2022-05" db="EMBL/GenBank/DDBJ databases">
        <authorList>
            <consortium name="Genoscope - CEA"/>
            <person name="William W."/>
        </authorList>
    </citation>
    <scope>NUCLEOTIDE SEQUENCE [LARGE SCALE GENOMIC DNA]</scope>
</reference>
<dbReference type="EMBL" id="CALNXI010007400">
    <property type="protein sequence ID" value="CAH3199346.1"/>
    <property type="molecule type" value="Genomic_DNA"/>
</dbReference>
<evidence type="ECO:0000313" key="2">
    <source>
        <dbReference type="EMBL" id="CAH3199346.1"/>
    </source>
</evidence>
<sequence length="101" mass="11058">LQKTLKRNPSVDFGGVTSPSATDEPDVEWANIKLRKRSSNETAKAASNVEESGENNNELTKVVLRKPRSHSAGDILDGKPKDEATSELKRILMKQKAAAEK</sequence>
<feature type="region of interest" description="Disordered" evidence="1">
    <location>
        <begin position="1"/>
        <end position="58"/>
    </location>
</feature>